<evidence type="ECO:0000256" key="6">
    <source>
        <dbReference type="SAM" id="MobiDB-lite"/>
    </source>
</evidence>
<feature type="region of interest" description="Disordered" evidence="6">
    <location>
        <begin position="1"/>
        <end position="24"/>
    </location>
</feature>
<evidence type="ECO:0000256" key="2">
    <source>
        <dbReference type="ARBA" id="ARBA00022475"/>
    </source>
</evidence>
<dbReference type="EC" id="3.1.-.-" evidence="8"/>
<name>A0A6J4RVN9_9ACTN</name>
<dbReference type="GO" id="GO:0016787">
    <property type="term" value="F:hydrolase activity"/>
    <property type="evidence" value="ECO:0007669"/>
    <property type="project" value="UniProtKB-KW"/>
</dbReference>
<evidence type="ECO:0000256" key="1">
    <source>
        <dbReference type="ARBA" id="ARBA00004651"/>
    </source>
</evidence>
<feature type="transmembrane region" description="Helical" evidence="7">
    <location>
        <begin position="232"/>
        <end position="254"/>
    </location>
</feature>
<keyword evidence="5 7" id="KW-0472">Membrane</keyword>
<organism evidence="8">
    <name type="scientific">uncultured Solirubrobacteraceae bacterium</name>
    <dbReference type="NCBI Taxonomy" id="1162706"/>
    <lineage>
        <taxon>Bacteria</taxon>
        <taxon>Bacillati</taxon>
        <taxon>Actinomycetota</taxon>
        <taxon>Thermoleophilia</taxon>
        <taxon>Solirubrobacterales</taxon>
        <taxon>Solirubrobacteraceae</taxon>
        <taxon>environmental samples</taxon>
    </lineage>
</organism>
<evidence type="ECO:0000256" key="5">
    <source>
        <dbReference type="ARBA" id="ARBA00023136"/>
    </source>
</evidence>
<dbReference type="NCBIfam" id="TIGR00765">
    <property type="entry name" value="yihY_not_rbn"/>
    <property type="match status" value="1"/>
</dbReference>
<feature type="compositionally biased region" description="Low complexity" evidence="6">
    <location>
        <begin position="1"/>
        <end position="20"/>
    </location>
</feature>
<dbReference type="PIRSF" id="PIRSF035875">
    <property type="entry name" value="RNase_BN"/>
    <property type="match status" value="1"/>
</dbReference>
<dbReference type="Pfam" id="PF03631">
    <property type="entry name" value="Virul_fac_BrkB"/>
    <property type="match status" value="1"/>
</dbReference>
<gene>
    <name evidence="8" type="ORF">AVDCRST_MAG13-912</name>
</gene>
<comment type="subcellular location">
    <subcellularLocation>
        <location evidence="1">Cell membrane</location>
        <topology evidence="1">Multi-pass membrane protein</topology>
    </subcellularLocation>
</comment>
<keyword evidence="3 7" id="KW-0812">Transmembrane</keyword>
<keyword evidence="2" id="KW-1003">Cell membrane</keyword>
<dbReference type="InterPro" id="IPR017039">
    <property type="entry name" value="Virul_fac_BrkB"/>
</dbReference>
<dbReference type="PANTHER" id="PTHR30213:SF0">
    <property type="entry name" value="UPF0761 MEMBRANE PROTEIN YIHY"/>
    <property type="match status" value="1"/>
</dbReference>
<sequence length="324" mass="34294">MHASPSPASPAALAESSGRGPRSGRRALARRAMSGFNDHVMYDHAAGLTFYAMTSLFPAALIAVSLLSVFGEASLAREAADYLVDRGADDATATVVRQSLDHLLEASGGAIGLALVISILVGIYGASQAFSAAGRALNVVYAVQEQRGFMRRMVTDIGTTLLVILLFTVVLVSLFLGGGIAQDLWDSVGLGETAAWIWSFARWVVALGFALLAFAVIYSFAPDITPRRWRWITPGAVVAVLTWILASIGLAVYVRNFSTYGAFYGAFGAAIILLLWIYLAANAFLFGAELNAAIERDEKALRGGPPAVTPPPTPEHPVPAGPVR</sequence>
<protein>
    <submittedName>
        <fullName evidence="8">Ribonuclease BN</fullName>
        <ecNumber evidence="8">3.1.-.-</ecNumber>
    </submittedName>
</protein>
<feature type="transmembrane region" description="Helical" evidence="7">
    <location>
        <begin position="157"/>
        <end position="180"/>
    </location>
</feature>
<feature type="transmembrane region" description="Helical" evidence="7">
    <location>
        <begin position="260"/>
        <end position="286"/>
    </location>
</feature>
<proteinExistence type="predicted"/>
<feature type="region of interest" description="Disordered" evidence="6">
    <location>
        <begin position="301"/>
        <end position="324"/>
    </location>
</feature>
<evidence type="ECO:0000256" key="7">
    <source>
        <dbReference type="SAM" id="Phobius"/>
    </source>
</evidence>
<dbReference type="AlphaFoldDB" id="A0A6J4RVN9"/>
<dbReference type="EMBL" id="CADCVO010000139">
    <property type="protein sequence ID" value="CAA9477088.1"/>
    <property type="molecule type" value="Genomic_DNA"/>
</dbReference>
<feature type="transmembrane region" description="Helical" evidence="7">
    <location>
        <begin position="200"/>
        <end position="220"/>
    </location>
</feature>
<keyword evidence="4 7" id="KW-1133">Transmembrane helix</keyword>
<accession>A0A6J4RVN9</accession>
<reference evidence="8" key="1">
    <citation type="submission" date="2020-02" db="EMBL/GenBank/DDBJ databases">
        <authorList>
            <person name="Meier V. D."/>
        </authorList>
    </citation>
    <scope>NUCLEOTIDE SEQUENCE</scope>
    <source>
        <strain evidence="8">AVDCRST_MAG13</strain>
    </source>
</reference>
<feature type="transmembrane region" description="Helical" evidence="7">
    <location>
        <begin position="48"/>
        <end position="70"/>
    </location>
</feature>
<feature type="compositionally biased region" description="Pro residues" evidence="6">
    <location>
        <begin position="307"/>
        <end position="324"/>
    </location>
</feature>
<evidence type="ECO:0000256" key="4">
    <source>
        <dbReference type="ARBA" id="ARBA00022989"/>
    </source>
</evidence>
<dbReference type="GO" id="GO:0005886">
    <property type="term" value="C:plasma membrane"/>
    <property type="evidence" value="ECO:0007669"/>
    <property type="project" value="UniProtKB-SubCell"/>
</dbReference>
<evidence type="ECO:0000256" key="3">
    <source>
        <dbReference type="ARBA" id="ARBA00022692"/>
    </source>
</evidence>
<keyword evidence="8" id="KW-0378">Hydrolase</keyword>
<evidence type="ECO:0000313" key="8">
    <source>
        <dbReference type="EMBL" id="CAA9477088.1"/>
    </source>
</evidence>
<dbReference type="PANTHER" id="PTHR30213">
    <property type="entry name" value="INNER MEMBRANE PROTEIN YHJD"/>
    <property type="match status" value="1"/>
</dbReference>